<dbReference type="Proteomes" id="UP001339883">
    <property type="component" value="Unassembled WGS sequence"/>
</dbReference>
<protein>
    <submittedName>
        <fullName evidence="1">NF038105 family protein</fullName>
    </submittedName>
</protein>
<gene>
    <name evidence="1" type="ORF">I2F25_04610</name>
</gene>
<organism evidence="1 2">
    <name type="scientific">Acinetobacter pollinis</name>
    <dbReference type="NCBI Taxonomy" id="2605270"/>
    <lineage>
        <taxon>Bacteria</taxon>
        <taxon>Pseudomonadati</taxon>
        <taxon>Pseudomonadota</taxon>
        <taxon>Gammaproteobacteria</taxon>
        <taxon>Moraxellales</taxon>
        <taxon>Moraxellaceae</taxon>
        <taxon>Acinetobacter</taxon>
    </lineage>
</organism>
<sequence>MTTKKFDEMPTPSEAIDLHEISEESIKLAWEGYAVKPEYKNFNKHDLIESVQSCKEMKLIDKATELD</sequence>
<dbReference type="NCBIfam" id="NF038105">
    <property type="entry name" value="acin_NF038105"/>
    <property type="match status" value="1"/>
</dbReference>
<dbReference type="RefSeq" id="WP_195772484.1">
    <property type="nucleotide sequence ID" value="NZ_VTDN01000003.1"/>
</dbReference>
<evidence type="ECO:0000313" key="2">
    <source>
        <dbReference type="Proteomes" id="UP001339883"/>
    </source>
</evidence>
<proteinExistence type="predicted"/>
<dbReference type="InterPro" id="IPR049846">
    <property type="entry name" value="NF038105-like"/>
</dbReference>
<name>A0ABU6DR54_9GAMM</name>
<reference evidence="1 2" key="1">
    <citation type="submission" date="2019-08" db="EMBL/GenBank/DDBJ databases">
        <title>Five species of Acinetobacter isolated from floral nectar and animal pollinators.</title>
        <authorList>
            <person name="Hendry T.A."/>
        </authorList>
    </citation>
    <scope>NUCLEOTIDE SEQUENCE [LARGE SCALE GENOMIC DNA]</scope>
    <source>
        <strain evidence="1 2">MD18.27</strain>
    </source>
</reference>
<accession>A0ABU6DR54</accession>
<comment type="caution">
    <text evidence="1">The sequence shown here is derived from an EMBL/GenBank/DDBJ whole genome shotgun (WGS) entry which is preliminary data.</text>
</comment>
<dbReference type="EMBL" id="VTDN01000003">
    <property type="protein sequence ID" value="MEB5476339.1"/>
    <property type="molecule type" value="Genomic_DNA"/>
</dbReference>
<evidence type="ECO:0000313" key="1">
    <source>
        <dbReference type="EMBL" id="MEB5476339.1"/>
    </source>
</evidence>
<keyword evidence="2" id="KW-1185">Reference proteome</keyword>